<feature type="binding site" description="axial binding residue" evidence="5">
    <location>
        <position position="126"/>
    </location>
    <ligand>
        <name>heme</name>
        <dbReference type="ChEBI" id="CHEBI:30413"/>
    </ligand>
    <ligandPart>
        <name>Fe</name>
        <dbReference type="ChEBI" id="CHEBI:18248"/>
    </ligandPart>
</feature>
<dbReference type="GO" id="GO:0016705">
    <property type="term" value="F:oxidoreductase activity, acting on paired donors, with incorporation or reduction of molecular oxygen"/>
    <property type="evidence" value="ECO:0007669"/>
    <property type="project" value="InterPro"/>
</dbReference>
<dbReference type="OrthoDB" id="1470350at2759"/>
<evidence type="ECO:0000256" key="5">
    <source>
        <dbReference type="PIRSR" id="PIRSR602403-1"/>
    </source>
</evidence>
<evidence type="ECO:0000256" key="3">
    <source>
        <dbReference type="ARBA" id="ARBA00022723"/>
    </source>
</evidence>
<accession>A0A517KX91</accession>
<dbReference type="STRING" id="50376.A0A517KX91"/>
<keyword evidence="7" id="KW-1185">Reference proteome</keyword>
<evidence type="ECO:0000313" key="7">
    <source>
        <dbReference type="Proteomes" id="UP000316270"/>
    </source>
</evidence>
<organism evidence="6 7">
    <name type="scientific">Venturia effusa</name>
    <dbReference type="NCBI Taxonomy" id="50376"/>
    <lineage>
        <taxon>Eukaryota</taxon>
        <taxon>Fungi</taxon>
        <taxon>Dikarya</taxon>
        <taxon>Ascomycota</taxon>
        <taxon>Pezizomycotina</taxon>
        <taxon>Dothideomycetes</taxon>
        <taxon>Pleosporomycetidae</taxon>
        <taxon>Venturiales</taxon>
        <taxon>Venturiaceae</taxon>
        <taxon>Venturia</taxon>
    </lineage>
</organism>
<evidence type="ECO:0000256" key="4">
    <source>
        <dbReference type="ARBA" id="ARBA00023004"/>
    </source>
</evidence>
<reference evidence="6 7" key="1">
    <citation type="submission" date="2019-07" db="EMBL/GenBank/DDBJ databases">
        <title>Finished genome of Venturia effusa.</title>
        <authorList>
            <person name="Young C.A."/>
            <person name="Cox M.P."/>
            <person name="Ganley A.R.D."/>
            <person name="David W.J."/>
        </authorList>
    </citation>
    <scope>NUCLEOTIDE SEQUENCE [LARGE SCALE GENOMIC DNA]</scope>
    <source>
        <strain evidence="7">albino</strain>
    </source>
</reference>
<dbReference type="EMBL" id="CP042185">
    <property type="protein sequence ID" value="QDS68002.1"/>
    <property type="molecule type" value="Genomic_DNA"/>
</dbReference>
<dbReference type="Proteomes" id="UP000316270">
    <property type="component" value="Chromosome 1"/>
</dbReference>
<dbReference type="Gene3D" id="1.10.630.10">
    <property type="entry name" value="Cytochrome P450"/>
    <property type="match status" value="1"/>
</dbReference>
<dbReference type="Pfam" id="PF00067">
    <property type="entry name" value="p450"/>
    <property type="match status" value="1"/>
</dbReference>
<protein>
    <recommendedName>
        <fullName evidence="8">Cytochrome P450</fullName>
    </recommendedName>
</protein>
<evidence type="ECO:0000256" key="2">
    <source>
        <dbReference type="ARBA" id="ARBA00010617"/>
    </source>
</evidence>
<comment type="cofactor">
    <cofactor evidence="1 5">
        <name>heme</name>
        <dbReference type="ChEBI" id="CHEBI:30413"/>
    </cofactor>
</comment>
<dbReference type="AlphaFoldDB" id="A0A517KX91"/>
<dbReference type="GO" id="GO:0005506">
    <property type="term" value="F:iron ion binding"/>
    <property type="evidence" value="ECO:0007669"/>
    <property type="project" value="InterPro"/>
</dbReference>
<dbReference type="InterPro" id="IPR002403">
    <property type="entry name" value="Cyt_P450_E_grp-IV"/>
</dbReference>
<evidence type="ECO:0000256" key="1">
    <source>
        <dbReference type="ARBA" id="ARBA00001971"/>
    </source>
</evidence>
<keyword evidence="3 5" id="KW-0479">Metal-binding</keyword>
<evidence type="ECO:0008006" key="8">
    <source>
        <dbReference type="Google" id="ProtNLM"/>
    </source>
</evidence>
<comment type="similarity">
    <text evidence="2">Belongs to the cytochrome P450 family.</text>
</comment>
<dbReference type="InterPro" id="IPR001128">
    <property type="entry name" value="Cyt_P450"/>
</dbReference>
<dbReference type="GO" id="GO:0020037">
    <property type="term" value="F:heme binding"/>
    <property type="evidence" value="ECO:0007669"/>
    <property type="project" value="InterPro"/>
</dbReference>
<sequence length="182" mass="20704">MVHVMLYPEVRRLLRQDLQDGLFRPDIGPLDVFRGFPYLHAVIKEAMRVDLAMTRFRFARVSTEVIEYGPYKIPAGTAISTTNTCAHLDPTVFPDPSLFQPDRWLQPDSARLEKYWTAFGQGRYHCVGSKLALLTMHYAVARIFSESELLTDLDMETMNRSGVLDFFPSRSCAALNVSVKAL</sequence>
<dbReference type="InterPro" id="IPR050121">
    <property type="entry name" value="Cytochrome_P450_monoxygenase"/>
</dbReference>
<keyword evidence="4 5" id="KW-0408">Iron</keyword>
<proteinExistence type="inferred from homology"/>
<gene>
    <name evidence="6" type="ORF">FKW77_009363</name>
</gene>
<dbReference type="SUPFAM" id="SSF48264">
    <property type="entry name" value="Cytochrome P450"/>
    <property type="match status" value="1"/>
</dbReference>
<dbReference type="GO" id="GO:0004497">
    <property type="term" value="F:monooxygenase activity"/>
    <property type="evidence" value="ECO:0007669"/>
    <property type="project" value="InterPro"/>
</dbReference>
<dbReference type="PANTHER" id="PTHR24305:SF166">
    <property type="entry name" value="CYTOCHROME P450 12A4, MITOCHONDRIAL-RELATED"/>
    <property type="match status" value="1"/>
</dbReference>
<dbReference type="PRINTS" id="PR00385">
    <property type="entry name" value="P450"/>
</dbReference>
<name>A0A517KX91_9PEZI</name>
<evidence type="ECO:0000313" key="6">
    <source>
        <dbReference type="EMBL" id="QDS68002.1"/>
    </source>
</evidence>
<dbReference type="InterPro" id="IPR036396">
    <property type="entry name" value="Cyt_P450_sf"/>
</dbReference>
<keyword evidence="5" id="KW-0349">Heme</keyword>
<dbReference type="PANTHER" id="PTHR24305">
    <property type="entry name" value="CYTOCHROME P450"/>
    <property type="match status" value="1"/>
</dbReference>
<dbReference type="PRINTS" id="PR00465">
    <property type="entry name" value="EP450IV"/>
</dbReference>